<dbReference type="GO" id="GO:1901891">
    <property type="term" value="P:regulation of cell septum assembly"/>
    <property type="evidence" value="ECO:0007669"/>
    <property type="project" value="InterPro"/>
</dbReference>
<evidence type="ECO:0000256" key="2">
    <source>
        <dbReference type="ARBA" id="ARBA00022618"/>
    </source>
</evidence>
<dbReference type="Gene3D" id="2.160.20.70">
    <property type="match status" value="1"/>
</dbReference>
<dbReference type="PANTHER" id="PTHR34108:SF1">
    <property type="entry name" value="SEPTUM SITE-DETERMINING PROTEIN MINC"/>
    <property type="match status" value="1"/>
</dbReference>
<comment type="subunit">
    <text evidence="5 6">Interacts with MinD and FtsZ.</text>
</comment>
<dbReference type="HAMAP" id="MF_00267">
    <property type="entry name" value="MinC"/>
    <property type="match status" value="1"/>
</dbReference>
<dbReference type="EMBL" id="AVPG01000001">
    <property type="protein sequence ID" value="KGX89013.1"/>
    <property type="molecule type" value="Genomic_DNA"/>
</dbReference>
<dbReference type="AlphaFoldDB" id="A0A0A5GCV9"/>
<feature type="domain" description="Septum formation inhibitor MinC C-terminal" evidence="7">
    <location>
        <begin position="108"/>
        <end position="206"/>
    </location>
</feature>
<sequence>MSIKKQIVSIKGTKEGLTLHIDDTSSFDEVMKELENKLVGNEMADGQPEITVRIQLGKRYITDEQQEQIVEKVRSHHKLVVESIESDVLTKEEALEWKRDTQTTSIFKVIRSGQVVEIRGDVLLIGDVNPGGKIVATGNIFIMGNLRGVAHAGVDGNADAVIAASYMKPSQLRIANHISRSPDYEEVAGTYMECGYIDEEQGKIMVDRLQLLYQKRPDLRGIERRMLNG</sequence>
<dbReference type="SUPFAM" id="SSF63848">
    <property type="entry name" value="Cell-division inhibitor MinC, C-terminal domain"/>
    <property type="match status" value="1"/>
</dbReference>
<accession>A0A0A5GCV9</accession>
<dbReference type="InterPro" id="IPR013033">
    <property type="entry name" value="MinC"/>
</dbReference>
<evidence type="ECO:0000256" key="3">
    <source>
        <dbReference type="ARBA" id="ARBA00023210"/>
    </source>
</evidence>
<keyword evidence="3 6" id="KW-0717">Septation</keyword>
<dbReference type="Gene3D" id="3.30.160.540">
    <property type="match status" value="1"/>
</dbReference>
<protein>
    <recommendedName>
        <fullName evidence="6">Probable septum site-determining protein MinC</fullName>
    </recommendedName>
</protein>
<dbReference type="STRING" id="1385512.N784_01380"/>
<evidence type="ECO:0000259" key="8">
    <source>
        <dbReference type="Pfam" id="PF22642"/>
    </source>
</evidence>
<evidence type="ECO:0000313" key="9">
    <source>
        <dbReference type="EMBL" id="KGX89013.1"/>
    </source>
</evidence>
<dbReference type="GO" id="GO:0000902">
    <property type="term" value="P:cell morphogenesis"/>
    <property type="evidence" value="ECO:0007669"/>
    <property type="project" value="InterPro"/>
</dbReference>
<dbReference type="OrthoDB" id="9790810at2"/>
<dbReference type="Pfam" id="PF22642">
    <property type="entry name" value="MinC_N_1"/>
    <property type="match status" value="1"/>
</dbReference>
<evidence type="ECO:0000259" key="7">
    <source>
        <dbReference type="Pfam" id="PF03775"/>
    </source>
</evidence>
<evidence type="ECO:0000313" key="10">
    <source>
        <dbReference type="Proteomes" id="UP000030401"/>
    </source>
</evidence>
<dbReference type="InterPro" id="IPR005526">
    <property type="entry name" value="Septum_form_inhib_MinC_C"/>
</dbReference>
<dbReference type="eggNOG" id="COG0850">
    <property type="taxonomic scope" value="Bacteria"/>
</dbReference>
<keyword evidence="10" id="KW-1185">Reference proteome</keyword>
<comment type="function">
    <text evidence="6">Cell division inhibitor that blocks the formation of polar Z ring septums. Rapidly oscillates between the poles of the cell to destabilize FtsZ filaments that have formed before they mature into polar Z rings. Prevents FtsZ polymerization.</text>
</comment>
<feature type="domain" description="Septum site-determining protein MinC N-terminal" evidence="8">
    <location>
        <begin position="8"/>
        <end position="84"/>
    </location>
</feature>
<keyword evidence="2 6" id="KW-0132">Cell division</keyword>
<dbReference type="Pfam" id="PF03775">
    <property type="entry name" value="MinC_C"/>
    <property type="match status" value="1"/>
</dbReference>
<dbReference type="InterPro" id="IPR036145">
    <property type="entry name" value="MinC_C_sf"/>
</dbReference>
<evidence type="ECO:0000256" key="5">
    <source>
        <dbReference type="ARBA" id="ARBA00046874"/>
    </source>
</evidence>
<dbReference type="InterPro" id="IPR055219">
    <property type="entry name" value="MinC_N_1"/>
</dbReference>
<dbReference type="RefSeq" id="WP_036831237.1">
    <property type="nucleotide sequence ID" value="NZ_AVPG01000001.1"/>
</dbReference>
<comment type="similarity">
    <text evidence="1 6">Belongs to the MinC family.</text>
</comment>
<dbReference type="GO" id="GO:0000917">
    <property type="term" value="P:division septum assembly"/>
    <property type="evidence" value="ECO:0007669"/>
    <property type="project" value="UniProtKB-KW"/>
</dbReference>
<reference evidence="9 10" key="1">
    <citation type="submission" date="2013-08" db="EMBL/GenBank/DDBJ databases">
        <authorList>
            <person name="Huang J."/>
            <person name="Wang G."/>
        </authorList>
    </citation>
    <scope>NUCLEOTIDE SEQUENCE [LARGE SCALE GENOMIC DNA]</scope>
    <source>
        <strain evidence="9 10">JSM 072002</strain>
    </source>
</reference>
<keyword evidence="4 6" id="KW-0131">Cell cycle</keyword>
<evidence type="ECO:0000256" key="6">
    <source>
        <dbReference type="HAMAP-Rule" id="MF_00267"/>
    </source>
</evidence>
<dbReference type="InterPro" id="IPR016098">
    <property type="entry name" value="CAP/MinC_C"/>
</dbReference>
<name>A0A0A5GCV9_9BACI</name>
<evidence type="ECO:0000256" key="1">
    <source>
        <dbReference type="ARBA" id="ARBA00006291"/>
    </source>
</evidence>
<dbReference type="PANTHER" id="PTHR34108">
    <property type="entry name" value="SEPTUM SITE-DETERMINING PROTEIN MINC"/>
    <property type="match status" value="1"/>
</dbReference>
<evidence type="ECO:0000256" key="4">
    <source>
        <dbReference type="ARBA" id="ARBA00023306"/>
    </source>
</evidence>
<dbReference type="NCBIfam" id="TIGR01222">
    <property type="entry name" value="minC"/>
    <property type="match status" value="1"/>
</dbReference>
<comment type="caution">
    <text evidence="9">The sequence shown here is derived from an EMBL/GenBank/DDBJ whole genome shotgun (WGS) entry which is preliminary data.</text>
</comment>
<gene>
    <name evidence="6 9" type="primary">minC</name>
    <name evidence="9" type="ORF">N784_01380</name>
</gene>
<proteinExistence type="inferred from homology"/>
<dbReference type="Proteomes" id="UP000030401">
    <property type="component" value="Unassembled WGS sequence"/>
</dbReference>
<organism evidence="9 10">
    <name type="scientific">Pontibacillus litoralis JSM 072002</name>
    <dbReference type="NCBI Taxonomy" id="1385512"/>
    <lineage>
        <taxon>Bacteria</taxon>
        <taxon>Bacillati</taxon>
        <taxon>Bacillota</taxon>
        <taxon>Bacilli</taxon>
        <taxon>Bacillales</taxon>
        <taxon>Bacillaceae</taxon>
        <taxon>Pontibacillus</taxon>
    </lineage>
</organism>